<organism evidence="3 4">
    <name type="scientific">Microtetraspora malaysiensis</name>
    <dbReference type="NCBI Taxonomy" id="161358"/>
    <lineage>
        <taxon>Bacteria</taxon>
        <taxon>Bacillati</taxon>
        <taxon>Actinomycetota</taxon>
        <taxon>Actinomycetes</taxon>
        <taxon>Streptosporangiales</taxon>
        <taxon>Streptosporangiaceae</taxon>
        <taxon>Microtetraspora</taxon>
    </lineage>
</organism>
<dbReference type="InterPro" id="IPR001128">
    <property type="entry name" value="Cyt_P450"/>
</dbReference>
<sequence>MSSAPDFDPLSPAMLEDPYPVYADLQEKHPVFWHEKVGAWVVTRYDDCREVLRNSELFVRDPRRVSEVSAESGESIQGLDVNAQSELRRLVTGSIHDQDLEEIGRRVRASIDRIFEGVLARPSFDWMIEVSARLSGMITADFLGVTEPDPQVFKTIVEGMARKFDADLSEPDPEAEQRVRDAFGGLIDGWLSSPETHGTMLTLKNRAAEMGVPVGVIKNLIGLLFIGSFGTIFASSGSLAHLFIQRPDVFEKLRDPALLGTGVEEFLRFDGPTQATSRMAKQETRVSGVTIKQGDPVFVVLAAANRDPRQFPRPHELVLDRAPNRHLGFGWGPHSCLGSLFGQLALRELTRAVHDAPGPLRLAGTPFRLPTTTVRSFASLPVSFQPES</sequence>
<proteinExistence type="inferred from homology"/>
<evidence type="ECO:0000313" key="4">
    <source>
        <dbReference type="Proteomes" id="UP001602013"/>
    </source>
</evidence>
<gene>
    <name evidence="3" type="ORF">ACFYXI_15675</name>
</gene>
<dbReference type="PANTHER" id="PTHR46696:SF1">
    <property type="entry name" value="CYTOCHROME P450 YJIB-RELATED"/>
    <property type="match status" value="1"/>
</dbReference>
<reference evidence="3 4" key="1">
    <citation type="submission" date="2024-10" db="EMBL/GenBank/DDBJ databases">
        <title>The Natural Products Discovery Center: Release of the First 8490 Sequenced Strains for Exploring Actinobacteria Biosynthetic Diversity.</title>
        <authorList>
            <person name="Kalkreuter E."/>
            <person name="Kautsar S.A."/>
            <person name="Yang D."/>
            <person name="Bader C.D."/>
            <person name="Teijaro C.N."/>
            <person name="Fluegel L."/>
            <person name="Davis C.M."/>
            <person name="Simpson J.R."/>
            <person name="Lauterbach L."/>
            <person name="Steele A.D."/>
            <person name="Gui C."/>
            <person name="Meng S."/>
            <person name="Li G."/>
            <person name="Viehrig K."/>
            <person name="Ye F."/>
            <person name="Su P."/>
            <person name="Kiefer A.F."/>
            <person name="Nichols A."/>
            <person name="Cepeda A.J."/>
            <person name="Yan W."/>
            <person name="Fan B."/>
            <person name="Jiang Y."/>
            <person name="Adhikari A."/>
            <person name="Zheng C.-J."/>
            <person name="Schuster L."/>
            <person name="Cowan T.M."/>
            <person name="Smanski M.J."/>
            <person name="Chevrette M.G."/>
            <person name="De Carvalho L.P.S."/>
            <person name="Shen B."/>
        </authorList>
    </citation>
    <scope>NUCLEOTIDE SEQUENCE [LARGE SCALE GENOMIC DNA]</scope>
    <source>
        <strain evidence="3 4">NPDC002173</strain>
    </source>
</reference>
<dbReference type="RefSeq" id="WP_387411835.1">
    <property type="nucleotide sequence ID" value="NZ_CP191998.1"/>
</dbReference>
<keyword evidence="2" id="KW-0560">Oxidoreductase</keyword>
<dbReference type="Pfam" id="PF00067">
    <property type="entry name" value="p450"/>
    <property type="match status" value="1"/>
</dbReference>
<keyword evidence="2" id="KW-0503">Monooxygenase</keyword>
<dbReference type="EMBL" id="JBIASD010000009">
    <property type="protein sequence ID" value="MFF3667038.1"/>
    <property type="molecule type" value="Genomic_DNA"/>
</dbReference>
<evidence type="ECO:0000256" key="2">
    <source>
        <dbReference type="RuleBase" id="RU000461"/>
    </source>
</evidence>
<dbReference type="Gene3D" id="1.10.630.10">
    <property type="entry name" value="Cytochrome P450"/>
    <property type="match status" value="1"/>
</dbReference>
<comment type="caution">
    <text evidence="3">The sequence shown here is derived from an EMBL/GenBank/DDBJ whole genome shotgun (WGS) entry which is preliminary data.</text>
</comment>
<protein>
    <submittedName>
        <fullName evidence="3">Cytochrome P450</fullName>
    </submittedName>
</protein>
<dbReference type="InterPro" id="IPR017972">
    <property type="entry name" value="Cyt_P450_CS"/>
</dbReference>
<keyword evidence="2" id="KW-0408">Iron</keyword>
<evidence type="ECO:0000313" key="3">
    <source>
        <dbReference type="EMBL" id="MFF3667038.1"/>
    </source>
</evidence>
<dbReference type="PANTHER" id="PTHR46696">
    <property type="entry name" value="P450, PUTATIVE (EUROFUNG)-RELATED"/>
    <property type="match status" value="1"/>
</dbReference>
<dbReference type="InterPro" id="IPR036396">
    <property type="entry name" value="Cyt_P450_sf"/>
</dbReference>
<evidence type="ECO:0000256" key="1">
    <source>
        <dbReference type="ARBA" id="ARBA00010617"/>
    </source>
</evidence>
<keyword evidence="4" id="KW-1185">Reference proteome</keyword>
<dbReference type="Proteomes" id="UP001602013">
    <property type="component" value="Unassembled WGS sequence"/>
</dbReference>
<keyword evidence="2" id="KW-0479">Metal-binding</keyword>
<dbReference type="SUPFAM" id="SSF48264">
    <property type="entry name" value="Cytochrome P450"/>
    <property type="match status" value="1"/>
</dbReference>
<keyword evidence="2" id="KW-0349">Heme</keyword>
<comment type="similarity">
    <text evidence="1 2">Belongs to the cytochrome P450 family.</text>
</comment>
<dbReference type="PROSITE" id="PS00086">
    <property type="entry name" value="CYTOCHROME_P450"/>
    <property type="match status" value="1"/>
</dbReference>
<accession>A0ABW6SQ52</accession>
<name>A0ABW6SQ52_9ACTN</name>